<dbReference type="InterPro" id="IPR056843">
    <property type="entry name" value="THADA-like_TPR"/>
</dbReference>
<dbReference type="EMBL" id="JAVRQU010000001">
    <property type="protein sequence ID" value="KAK5708124.1"/>
    <property type="molecule type" value="Genomic_DNA"/>
</dbReference>
<dbReference type="Proteomes" id="UP001310594">
    <property type="component" value="Unassembled WGS sequence"/>
</dbReference>
<feature type="domain" description="DUF2428" evidence="3">
    <location>
        <begin position="646"/>
        <end position="872"/>
    </location>
</feature>
<evidence type="ECO:0000259" key="3">
    <source>
        <dbReference type="Pfam" id="PF10350"/>
    </source>
</evidence>
<organism evidence="6 7">
    <name type="scientific">Elasticomyces elasticus</name>
    <dbReference type="NCBI Taxonomy" id="574655"/>
    <lineage>
        <taxon>Eukaryota</taxon>
        <taxon>Fungi</taxon>
        <taxon>Dikarya</taxon>
        <taxon>Ascomycota</taxon>
        <taxon>Pezizomycotina</taxon>
        <taxon>Dothideomycetes</taxon>
        <taxon>Dothideomycetidae</taxon>
        <taxon>Mycosphaerellales</taxon>
        <taxon>Teratosphaeriaceae</taxon>
        <taxon>Elasticomyces</taxon>
    </lineage>
</organism>
<evidence type="ECO:0000256" key="1">
    <source>
        <dbReference type="ARBA" id="ARBA00010409"/>
    </source>
</evidence>
<evidence type="ECO:0000259" key="4">
    <source>
        <dbReference type="Pfam" id="PF25150"/>
    </source>
</evidence>
<reference evidence="6" key="1">
    <citation type="submission" date="2023-08" db="EMBL/GenBank/DDBJ databases">
        <title>Black Yeasts Isolated from many extreme environments.</title>
        <authorList>
            <person name="Coleine C."/>
            <person name="Stajich J.E."/>
            <person name="Selbmann L."/>
        </authorList>
    </citation>
    <scope>NUCLEOTIDE SEQUENCE</scope>
    <source>
        <strain evidence="6">CCFEE 5810</strain>
    </source>
</reference>
<dbReference type="SUPFAM" id="SSF48371">
    <property type="entry name" value="ARM repeat"/>
    <property type="match status" value="2"/>
</dbReference>
<evidence type="ECO:0000256" key="2">
    <source>
        <dbReference type="ARBA" id="ARBA00022694"/>
    </source>
</evidence>
<evidence type="ECO:0000313" key="7">
    <source>
        <dbReference type="Proteomes" id="UP001310594"/>
    </source>
</evidence>
<comment type="caution">
    <text evidence="6">The sequence shown here is derived from an EMBL/GenBank/DDBJ whole genome shotgun (WGS) entry which is preliminary data.</text>
</comment>
<dbReference type="Pfam" id="PF26523">
    <property type="entry name" value="Trm732_C"/>
    <property type="match status" value="1"/>
</dbReference>
<sequence length="1548" mass="171107">MAEPEPPSRDVTLLSEERLRHMSRHIREIVPDTAGPDVINDLDDNIADVYRAAASSGHGVIYRVAAWNTLCALLEQCSQHADVAVRSAVFTRWWTRSFDLYLSQAQSVRPKSARQLLATLAAVLQRMNNVAAETTKGHACVKLLKPLVAGHDHGRAKISALAMTHFVSKGVFTVNDVVHQHTLVLPSSEKLDEVVNHADLGGVLYVLFQWVGRADFGSTIGQLVSVLLDAVQKSTLVQQSEGLPLWASPLRRALQADSIDVATLRAHLLPTLLKRSSSDYFQFLDSIGFRSYFNLDRIDGVEHIATATQTQLLCASVQVGKDSGMLRETEARYMYQENGVVYLPIRNIAQLLHRESSTARLTALSLLVTSRTSTRPLHPTALKAVKKNLHHLIADTDANFRSEVCGLVQRLIDRIRAIMAVAARQSSRAEVNTSVGSNTPLTDILQSHADFLSWLIKFLQWELRPTASYQRHISALKCILIVARSGLDGTVSKTSLSKSALAETQWPMKMHVLTSEMCDLLLDRVIDPFDDVRQMASAILTLFPADDADCLRRTEAALIQAERAMLASGRADLADGVAYLYKLVDRQRSDSETILTLLLEKLDRMIKTAQSDLDEAVARYPIHGLLTSLRYVLEQHQKPTDDQQYQLVGYLNEIWIVVKPVLCDDAPEGYMAEDAEETDEVSTKDTLSYCWRALKESSMLLATLLQKLGSAYPTLPQELSELCFTQLAELRHRGAFSTVAQTWIACCVASRDLCTESGQQLLTHWYAKVVAILRNNMTINTRRSAGLPALLCGLLVADGNGTLIKQAFHDLEGIARILVASEAEQEGSLPQVHAMNCLKDVLKNSRLAEASEKYVPVALKLAADALQSSAWAVRNCGLMLFRAVIDRLLGTSDAHIDDHGQVQKQLSVDQHPQLLGVVLGLLRAPFDASKVTTARSEGVFPALQLLQRLEVPETQAAAARQAVYTLMGSSQWHVREKAAQAYSALVARREAYQEFERLLDTTIKNQNSLHGALLSARHIMKKSPLASDGSRASSLWDRRNELYTMNACPVTKAAYVDLLADSTTISGQNNADISVTLVSDVDALQWTLTELRKESTEAGSASTVRLALAQLLASQLLYTYKTTRASRDDIGETINLLARNDANACTAFVVRVATLSASGVTCTQEVLDMLAGICVNIDPAWDVTLKCETFKLLLRTGIDKHAAIFGEPLFQALTQATSGPLVSATLLDLQLQWRAAYLERCSSTPTTEGSFVKEMRAWIGCCTQAVKRGSIYSCDAAALAIAHLDNAWSVLSSHPKLSRDMISLCMAIYDLLNDDDEEIRMLASTATSRILAVDIRSTHQRGIQSAVANERLLIYMVRKWSNDLDFADLAMCRPFGDGYVDEQNVHKQVKASMRSDTALFAEEKQNLYIDEAREVKAWSQVVMQLQSTALHKAATMHLSYWADNGLKALTAQAMDQRGHPDWCSQPGIFTLGLQVIYGAECLLRLVNDGVKLGVRPSAIRRQLAVLAHAQNSHNVHYLWQEELRRILKESLTQKLIAVHGAMSRVCAR</sequence>
<dbReference type="Pfam" id="PF10350">
    <property type="entry name" value="DUF2428"/>
    <property type="match status" value="1"/>
</dbReference>
<dbReference type="InterPro" id="IPR056842">
    <property type="entry name" value="THADA-like_TPR_C"/>
</dbReference>
<dbReference type="Pfam" id="PF25150">
    <property type="entry name" value="TPR_Trm732"/>
    <property type="match status" value="1"/>
</dbReference>
<evidence type="ECO:0000313" key="6">
    <source>
        <dbReference type="EMBL" id="KAK5708124.1"/>
    </source>
</evidence>
<dbReference type="InterPro" id="IPR016024">
    <property type="entry name" value="ARM-type_fold"/>
</dbReference>
<dbReference type="PANTHER" id="PTHR14387">
    <property type="entry name" value="THADA/DEATH RECEPTOR INTERACTING PROTEIN"/>
    <property type="match status" value="1"/>
</dbReference>
<accession>A0AAN7ZWH9</accession>
<dbReference type="InterPro" id="IPR051954">
    <property type="entry name" value="tRNA_methyltransferase_THADA"/>
</dbReference>
<dbReference type="InterPro" id="IPR019442">
    <property type="entry name" value="THADA/TRM732_DUF2428"/>
</dbReference>
<evidence type="ECO:0000259" key="5">
    <source>
        <dbReference type="Pfam" id="PF25151"/>
    </source>
</evidence>
<dbReference type="GO" id="GO:0005829">
    <property type="term" value="C:cytosol"/>
    <property type="evidence" value="ECO:0007669"/>
    <property type="project" value="TreeGrafter"/>
</dbReference>
<comment type="similarity">
    <text evidence="1">Belongs to the THADA family.</text>
</comment>
<evidence type="ECO:0008006" key="8">
    <source>
        <dbReference type="Google" id="ProtNLM"/>
    </source>
</evidence>
<name>A0AAN7ZWH9_9PEZI</name>
<protein>
    <recommendedName>
        <fullName evidence="8">DUF2428 domain-containing protein</fullName>
    </recommendedName>
</protein>
<dbReference type="PANTHER" id="PTHR14387:SF0">
    <property type="entry name" value="DUF2428 DOMAIN-CONTAINING PROTEIN"/>
    <property type="match status" value="1"/>
</dbReference>
<feature type="domain" description="tRNA (32-2'-O)-methyltransferase regulator THADA-like C-terminal TPR repeats region" evidence="5">
    <location>
        <begin position="874"/>
        <end position="1018"/>
    </location>
</feature>
<gene>
    <name evidence="6" type="ORF">LTR97_000664</name>
</gene>
<keyword evidence="2" id="KW-0819">tRNA processing</keyword>
<dbReference type="GO" id="GO:0030488">
    <property type="term" value="P:tRNA methylation"/>
    <property type="evidence" value="ECO:0007669"/>
    <property type="project" value="TreeGrafter"/>
</dbReference>
<feature type="domain" description="tRNA (32-2'-O)-methyltransferase regulator THADA-like TPR repeats region" evidence="4">
    <location>
        <begin position="245"/>
        <end position="534"/>
    </location>
</feature>
<proteinExistence type="inferred from homology"/>
<dbReference type="Pfam" id="PF25151">
    <property type="entry name" value="TPR_Trm732_C"/>
    <property type="match status" value="1"/>
</dbReference>